<proteinExistence type="inferred from homology"/>
<dbReference type="AlphaFoldDB" id="A0A9P4I988"/>
<sequence length="53" mass="6021">FSQFYLRHVTAALADDLDKVRSASDFNDDRLGMLIRALKQGEATFSDEEKKSI</sequence>
<comment type="function">
    <text evidence="1">Required for efficient biogenesis of the 60S ribosomal subunit.</text>
</comment>
<dbReference type="PANTHER" id="PTHR28127:SF1">
    <property type="entry name" value="RIBOSOME ASSEMBLY PROTEIN 3"/>
    <property type="match status" value="1"/>
</dbReference>
<keyword evidence="6" id="KW-0539">Nucleus</keyword>
<evidence type="ECO:0000256" key="3">
    <source>
        <dbReference type="ARBA" id="ARBA00006256"/>
    </source>
</evidence>
<dbReference type="Proteomes" id="UP000799772">
    <property type="component" value="Unassembled WGS sequence"/>
</dbReference>
<evidence type="ECO:0000256" key="7">
    <source>
        <dbReference type="ARBA" id="ARBA00023274"/>
    </source>
</evidence>
<comment type="subcellular location">
    <subcellularLocation>
        <location evidence="2">Nucleus</location>
        <location evidence="2">Nucleolus</location>
    </subcellularLocation>
</comment>
<dbReference type="InterPro" id="IPR028217">
    <property type="entry name" value="Rsa3_C"/>
</dbReference>
<accession>A0A9P4I988</accession>
<evidence type="ECO:0000256" key="5">
    <source>
        <dbReference type="ARBA" id="ARBA00022517"/>
    </source>
</evidence>
<feature type="non-terminal residue" evidence="9">
    <location>
        <position position="53"/>
    </location>
</feature>
<keyword evidence="7" id="KW-0687">Ribonucleoprotein</keyword>
<feature type="domain" description="Ribosome-assembly protein 3 C-terminal" evidence="8">
    <location>
        <begin position="1"/>
        <end position="46"/>
    </location>
</feature>
<dbReference type="EMBL" id="ML978129">
    <property type="protein sequence ID" value="KAF2096359.1"/>
    <property type="molecule type" value="Genomic_DNA"/>
</dbReference>
<dbReference type="OrthoDB" id="69550at2759"/>
<evidence type="ECO:0000256" key="1">
    <source>
        <dbReference type="ARBA" id="ARBA00003035"/>
    </source>
</evidence>
<reference evidence="9" key="1">
    <citation type="journal article" date="2020" name="Stud. Mycol.">
        <title>101 Dothideomycetes genomes: a test case for predicting lifestyles and emergence of pathogens.</title>
        <authorList>
            <person name="Haridas S."/>
            <person name="Albert R."/>
            <person name="Binder M."/>
            <person name="Bloem J."/>
            <person name="Labutti K."/>
            <person name="Salamov A."/>
            <person name="Andreopoulos B."/>
            <person name="Baker S."/>
            <person name="Barry K."/>
            <person name="Bills G."/>
            <person name="Bluhm B."/>
            <person name="Cannon C."/>
            <person name="Castanera R."/>
            <person name="Culley D."/>
            <person name="Daum C."/>
            <person name="Ezra D."/>
            <person name="Gonzalez J."/>
            <person name="Henrissat B."/>
            <person name="Kuo A."/>
            <person name="Liang C."/>
            <person name="Lipzen A."/>
            <person name="Lutzoni F."/>
            <person name="Magnuson J."/>
            <person name="Mondo S."/>
            <person name="Nolan M."/>
            <person name="Ohm R."/>
            <person name="Pangilinan J."/>
            <person name="Park H.-J."/>
            <person name="Ramirez L."/>
            <person name="Alfaro M."/>
            <person name="Sun H."/>
            <person name="Tritt A."/>
            <person name="Yoshinaga Y."/>
            <person name="Zwiers L.-H."/>
            <person name="Turgeon B."/>
            <person name="Goodwin S."/>
            <person name="Spatafora J."/>
            <person name="Crous P."/>
            <person name="Grigoriev I."/>
        </authorList>
    </citation>
    <scope>NUCLEOTIDE SEQUENCE</scope>
    <source>
        <strain evidence="9">CBS 133067</strain>
    </source>
</reference>
<dbReference type="InterPro" id="IPR051898">
    <property type="entry name" value="Ribosome_Assembly_3"/>
</dbReference>
<dbReference type="GO" id="GO:0000027">
    <property type="term" value="P:ribosomal large subunit assembly"/>
    <property type="evidence" value="ECO:0007669"/>
    <property type="project" value="TreeGrafter"/>
</dbReference>
<comment type="caution">
    <text evidence="9">The sequence shown here is derived from an EMBL/GenBank/DDBJ whole genome shotgun (WGS) entry which is preliminary data.</text>
</comment>
<evidence type="ECO:0000256" key="6">
    <source>
        <dbReference type="ARBA" id="ARBA00023242"/>
    </source>
</evidence>
<gene>
    <name evidence="9" type="ORF">NA57DRAFT_21283</name>
</gene>
<dbReference type="GO" id="GO:0005730">
    <property type="term" value="C:nucleolus"/>
    <property type="evidence" value="ECO:0007669"/>
    <property type="project" value="UniProtKB-SubCell"/>
</dbReference>
<organism evidence="9 10">
    <name type="scientific">Rhizodiscina lignyota</name>
    <dbReference type="NCBI Taxonomy" id="1504668"/>
    <lineage>
        <taxon>Eukaryota</taxon>
        <taxon>Fungi</taxon>
        <taxon>Dikarya</taxon>
        <taxon>Ascomycota</taxon>
        <taxon>Pezizomycotina</taxon>
        <taxon>Dothideomycetes</taxon>
        <taxon>Pleosporomycetidae</taxon>
        <taxon>Aulographales</taxon>
        <taxon>Rhizodiscinaceae</taxon>
        <taxon>Rhizodiscina</taxon>
    </lineage>
</organism>
<evidence type="ECO:0000259" key="8">
    <source>
        <dbReference type="Pfam" id="PF14615"/>
    </source>
</evidence>
<feature type="non-terminal residue" evidence="9">
    <location>
        <position position="1"/>
    </location>
</feature>
<evidence type="ECO:0000313" key="10">
    <source>
        <dbReference type="Proteomes" id="UP000799772"/>
    </source>
</evidence>
<evidence type="ECO:0000256" key="2">
    <source>
        <dbReference type="ARBA" id="ARBA00004604"/>
    </source>
</evidence>
<keyword evidence="5" id="KW-0690">Ribosome biogenesis</keyword>
<evidence type="ECO:0000256" key="4">
    <source>
        <dbReference type="ARBA" id="ARBA00015339"/>
    </source>
</evidence>
<protein>
    <recommendedName>
        <fullName evidence="4">Ribosome assembly protein 3</fullName>
    </recommendedName>
</protein>
<comment type="similarity">
    <text evidence="3">Belongs to the RSA3 family.</text>
</comment>
<dbReference type="PANTHER" id="PTHR28127">
    <property type="entry name" value="RIBOSOME ASSEMBLY PROTEIN 3"/>
    <property type="match status" value="1"/>
</dbReference>
<keyword evidence="10" id="KW-1185">Reference proteome</keyword>
<dbReference type="GO" id="GO:0030687">
    <property type="term" value="C:preribosome, large subunit precursor"/>
    <property type="evidence" value="ECO:0007669"/>
    <property type="project" value="TreeGrafter"/>
</dbReference>
<evidence type="ECO:0000313" key="9">
    <source>
        <dbReference type="EMBL" id="KAF2096359.1"/>
    </source>
</evidence>
<name>A0A9P4I988_9PEZI</name>
<dbReference type="Pfam" id="PF14615">
    <property type="entry name" value="Rsa3"/>
    <property type="match status" value="1"/>
</dbReference>